<dbReference type="InterPro" id="IPR017438">
    <property type="entry name" value="ATP-NAD_kinase_N"/>
</dbReference>
<dbReference type="Gene3D" id="2.60.200.40">
    <property type="match status" value="1"/>
</dbReference>
<organism evidence="4 5">
    <name type="scientific">Arthrobacter bambusae</name>
    <dbReference type="NCBI Taxonomy" id="1338426"/>
    <lineage>
        <taxon>Bacteria</taxon>
        <taxon>Bacillati</taxon>
        <taxon>Actinomycetota</taxon>
        <taxon>Actinomycetes</taxon>
        <taxon>Micrococcales</taxon>
        <taxon>Micrococcaceae</taxon>
        <taxon>Arthrobacter</taxon>
    </lineage>
</organism>
<dbReference type="PANTHER" id="PTHR12358">
    <property type="entry name" value="SPHINGOSINE KINASE"/>
    <property type="match status" value="1"/>
</dbReference>
<name>A0ABV2PAG4_9MICC</name>
<sequence>MLARSGLIRNPNGFANTMGTSEGNYRLKRDLAMNQENTVDSARTFESIVIIFNPNSTGDAPELAQQLHDRLKELLSYQPEITLQPTEHAGHAVDLAREAAGKGGDVLVVSVSGDGGYNEVVNGVMQAGNPKAVCAVRAAGNANDHSRIIGTKPLEEAVAEGRVHNIDLLRIHTGQKQNEPLEYAHSYIGFGLTPVVATELEKGSKGALKEMVTVIQTFSKFEPFGIRLADGKRRKFDSLVFANINEMAKYATLSEAEDHPSDGKFEVIVFPHMPKWRTLLTALKATTQGLGDQPSVSSYEFTTLKPLPYQMDGEVKSVEANVKVTVECAPRALATLG</sequence>
<dbReference type="EMBL" id="JBEPSN010000009">
    <property type="protein sequence ID" value="MET4541527.1"/>
    <property type="molecule type" value="Genomic_DNA"/>
</dbReference>
<dbReference type="InterPro" id="IPR016064">
    <property type="entry name" value="NAD/diacylglycerol_kinase_sf"/>
</dbReference>
<evidence type="ECO:0000259" key="3">
    <source>
        <dbReference type="PROSITE" id="PS50146"/>
    </source>
</evidence>
<dbReference type="Proteomes" id="UP001549307">
    <property type="component" value="Unassembled WGS sequence"/>
</dbReference>
<comment type="cofactor">
    <cofactor evidence="1">
        <name>Mg(2+)</name>
        <dbReference type="ChEBI" id="CHEBI:18420"/>
    </cofactor>
</comment>
<comment type="caution">
    <text evidence="4">The sequence shown here is derived from an EMBL/GenBank/DDBJ whole genome shotgun (WGS) entry which is preliminary data.</text>
</comment>
<gene>
    <name evidence="4" type="ORF">ABIE37_003325</name>
</gene>
<keyword evidence="4" id="KW-0418">Kinase</keyword>
<reference evidence="4 5" key="1">
    <citation type="submission" date="2024-06" db="EMBL/GenBank/DDBJ databases">
        <title>Sorghum-associated microbial communities from plants grown in Nebraska, USA.</title>
        <authorList>
            <person name="Schachtman D."/>
        </authorList>
    </citation>
    <scope>NUCLEOTIDE SEQUENCE [LARGE SCALE GENOMIC DNA]</scope>
    <source>
        <strain evidence="4 5">3552</strain>
    </source>
</reference>
<dbReference type="Gene3D" id="3.40.50.10330">
    <property type="entry name" value="Probable inorganic polyphosphate/atp-NAD kinase, domain 1"/>
    <property type="match status" value="1"/>
</dbReference>
<dbReference type="EC" id="2.7.1.107" evidence="4"/>
<dbReference type="PANTHER" id="PTHR12358:SF54">
    <property type="entry name" value="SPHINGOSINE KINASE RELATED PROTEIN"/>
    <property type="match status" value="1"/>
</dbReference>
<keyword evidence="4" id="KW-0808">Transferase</keyword>
<evidence type="ECO:0000256" key="1">
    <source>
        <dbReference type="ARBA" id="ARBA00001946"/>
    </source>
</evidence>
<dbReference type="GO" id="GO:0004143">
    <property type="term" value="F:ATP-dependent diacylglycerol kinase activity"/>
    <property type="evidence" value="ECO:0007669"/>
    <property type="project" value="UniProtKB-EC"/>
</dbReference>
<protein>
    <submittedName>
        <fullName evidence="4">Diacylglycerol kinase (ATP)</fullName>
        <ecNumber evidence="4">2.7.1.107</ecNumber>
    </submittedName>
</protein>
<keyword evidence="5" id="KW-1185">Reference proteome</keyword>
<evidence type="ECO:0000313" key="4">
    <source>
        <dbReference type="EMBL" id="MET4541527.1"/>
    </source>
</evidence>
<comment type="similarity">
    <text evidence="2">Belongs to the diacylglycerol/lipid kinase family.</text>
</comment>
<dbReference type="SMART" id="SM00046">
    <property type="entry name" value="DAGKc"/>
    <property type="match status" value="1"/>
</dbReference>
<dbReference type="InterPro" id="IPR050187">
    <property type="entry name" value="Lipid_Phosphate_FormReg"/>
</dbReference>
<evidence type="ECO:0000313" key="5">
    <source>
        <dbReference type="Proteomes" id="UP001549307"/>
    </source>
</evidence>
<feature type="domain" description="DAGKc" evidence="3">
    <location>
        <begin position="43"/>
        <end position="175"/>
    </location>
</feature>
<accession>A0ABV2PAG4</accession>
<dbReference type="SUPFAM" id="SSF111331">
    <property type="entry name" value="NAD kinase/diacylglycerol kinase-like"/>
    <property type="match status" value="1"/>
</dbReference>
<dbReference type="InterPro" id="IPR001206">
    <property type="entry name" value="Diacylglycerol_kinase_cat_dom"/>
</dbReference>
<dbReference type="PROSITE" id="PS50146">
    <property type="entry name" value="DAGK"/>
    <property type="match status" value="1"/>
</dbReference>
<evidence type="ECO:0000256" key="2">
    <source>
        <dbReference type="ARBA" id="ARBA00005983"/>
    </source>
</evidence>
<proteinExistence type="inferred from homology"/>
<dbReference type="Pfam" id="PF00781">
    <property type="entry name" value="DAGK_cat"/>
    <property type="match status" value="1"/>
</dbReference>